<sequence length="574" mass="64532">MTTVQEVLDFSDLPDSCPYTISRLLTPIGGPSATWLIREHDRYGEYPHIYAKVCEATRPVSSSDGHESPPYKVIVLSDSGCGTDTTNESFIRRVSSRSNENENENENGNKLVLGSGNKVEPSHWNIHTFLLYTLNPGGRIPYVVITSHCHYDHISGIAKLPPTGTLDDDHHQGQCGRHDITTATTAATTNSCDDEIQRPHRSDRLQTTVLTSSLHKDFVTPYANLQEHSLSPSVGMQAPKYKITWAEDMSEATWRWTPDGDSKPMAIGTRITLIQTPGHTPDSLSWYDEDLALLSVGDSFYLKESTETRSAPWGPEPPMPTMFDLEGDLADSWTSIEKLLRFVRVKNEDLCRNYNHRTTTNEDEDMPRYSGGCENGGCEITSRHRSTWSSYVPFWSKNLTRSQPPQQPLLLGLTSRTVDDDWVVVDCYDPTGSSSSSSSSQAARASIPRVRLAAAHTTVGADAEDAILSFREFLARIIHDQVPKRRMADGFRGEEKWLYDYDLEKEEEEFDDGKAKEVHGKAKEVHGTDVETEKDPLRYLRQYSVLAPTKVIEKGRKKISDRLQMDDGTRWNSL</sequence>
<dbReference type="InterPro" id="IPR036866">
    <property type="entry name" value="RibonucZ/Hydroxyglut_hydro"/>
</dbReference>
<dbReference type="EMBL" id="JAPDRN010000088">
    <property type="protein sequence ID" value="KAJ9625329.1"/>
    <property type="molecule type" value="Genomic_DNA"/>
</dbReference>
<dbReference type="InterPro" id="IPR001279">
    <property type="entry name" value="Metallo-B-lactamas"/>
</dbReference>
<reference evidence="3" key="1">
    <citation type="submission" date="2022-10" db="EMBL/GenBank/DDBJ databases">
        <title>Culturing micro-colonial fungi from biological soil crusts in the Mojave desert and describing Neophaeococcomyces mojavensis, and introducing the new genera and species Taxawa tesnikishii.</title>
        <authorList>
            <person name="Kurbessoian T."/>
            <person name="Stajich J.E."/>
        </authorList>
    </citation>
    <scope>NUCLEOTIDE SEQUENCE</scope>
    <source>
        <strain evidence="3">TK_35</strain>
    </source>
</reference>
<dbReference type="Gene3D" id="3.60.15.10">
    <property type="entry name" value="Ribonuclease Z/Hydroxyacylglutathione hydrolase-like"/>
    <property type="match status" value="1"/>
</dbReference>
<dbReference type="SMART" id="SM00849">
    <property type="entry name" value="Lactamase_B"/>
    <property type="match status" value="1"/>
</dbReference>
<dbReference type="Proteomes" id="UP001172681">
    <property type="component" value="Unassembled WGS sequence"/>
</dbReference>
<evidence type="ECO:0000313" key="4">
    <source>
        <dbReference type="Proteomes" id="UP001172681"/>
    </source>
</evidence>
<evidence type="ECO:0000256" key="1">
    <source>
        <dbReference type="SAM" id="MobiDB-lite"/>
    </source>
</evidence>
<comment type="caution">
    <text evidence="3">The sequence shown here is derived from an EMBL/GenBank/DDBJ whole genome shotgun (WGS) entry which is preliminary data.</text>
</comment>
<feature type="domain" description="Metallo-beta-lactamase" evidence="2">
    <location>
        <begin position="125"/>
        <end position="354"/>
    </location>
</feature>
<gene>
    <name evidence="3" type="ORF">H2204_010421</name>
</gene>
<accession>A0AA38XW51</accession>
<protein>
    <recommendedName>
        <fullName evidence="2">Metallo-beta-lactamase domain-containing protein</fullName>
    </recommendedName>
</protein>
<dbReference type="SUPFAM" id="SSF56281">
    <property type="entry name" value="Metallo-hydrolase/oxidoreductase"/>
    <property type="match status" value="1"/>
</dbReference>
<evidence type="ECO:0000259" key="2">
    <source>
        <dbReference type="SMART" id="SM00849"/>
    </source>
</evidence>
<proteinExistence type="predicted"/>
<evidence type="ECO:0000313" key="3">
    <source>
        <dbReference type="EMBL" id="KAJ9625329.1"/>
    </source>
</evidence>
<name>A0AA38XW51_9EURO</name>
<keyword evidence="4" id="KW-1185">Reference proteome</keyword>
<dbReference type="AlphaFoldDB" id="A0AA38XW51"/>
<feature type="region of interest" description="Disordered" evidence="1">
    <location>
        <begin position="92"/>
        <end position="114"/>
    </location>
</feature>
<organism evidence="3 4">
    <name type="scientific">Knufia peltigerae</name>
    <dbReference type="NCBI Taxonomy" id="1002370"/>
    <lineage>
        <taxon>Eukaryota</taxon>
        <taxon>Fungi</taxon>
        <taxon>Dikarya</taxon>
        <taxon>Ascomycota</taxon>
        <taxon>Pezizomycotina</taxon>
        <taxon>Eurotiomycetes</taxon>
        <taxon>Chaetothyriomycetidae</taxon>
        <taxon>Chaetothyriales</taxon>
        <taxon>Trichomeriaceae</taxon>
        <taxon>Knufia</taxon>
    </lineage>
</organism>